<sequence>MQLFQDFLDRSKQLNQTPAATAKLPYHAPKHHYKFIYQGLILPNLPAPLHYLNFIGLLGSLNTAMLRPENVITTSALDTASILCSSSPHMVGQSNHYSIQHDCVFTAQYFQFANKERITGHFPQFYMQREDSELSFDLKITTSSTISYFTKLRMNLAEHWSLLCQCQGSVRYKDQHFQIEQLGSFEFARSIQFPYFAVAFFCYQVINLNHQQQMILLQSRDVLNRILQSRIYLRDANTEQTRVFDGQVQFNIQRVYPKIKTPTGQCMYLPREFEWHYQDEDGTSVHLQAQSRGDFKFGAAAGYVGSFQYQLAINGDQQQGEGGYCEYIDCRALKWQEYDQPEKMPDVVLNPEPFMIKKKKLGLTH</sequence>
<reference evidence="1 2" key="1">
    <citation type="submission" date="2016-10" db="EMBL/GenBank/DDBJ databases">
        <title>Genome of airborne Acinetobacter sp. 5-2Ac02 in the hospital environment: Species near to Acinetobacter towneri.</title>
        <authorList>
            <person name="Barbosa B."/>
            <person name="Fernandez-Garcia L."/>
            <person name="Gato E."/>
            <person name="Leao R."/>
            <person name="Albano R."/>
            <person name="Fernandez B."/>
            <person name="Fernandez-Cuenca F."/>
            <person name="Marques E."/>
            <person name="Tomas M."/>
        </authorList>
    </citation>
    <scope>NUCLEOTIDE SEQUENCE [LARGE SCALE GENOMIC DNA]</scope>
    <source>
        <strain evidence="1 2">5-2Ac02</strain>
    </source>
</reference>
<dbReference type="RefSeq" id="WP_070155282.1">
    <property type="nucleotide sequence ID" value="NZ_MKQS01000023.1"/>
</dbReference>
<proteinExistence type="predicted"/>
<protein>
    <submittedName>
        <fullName evidence="1">Uncharacterized protein</fullName>
    </submittedName>
</protein>
<dbReference type="InterPro" id="IPR046611">
    <property type="entry name" value="DUF6670"/>
</dbReference>
<dbReference type="eggNOG" id="ENOG5030E13">
    <property type="taxonomic scope" value="Bacteria"/>
</dbReference>
<comment type="caution">
    <text evidence="1">The sequence shown here is derived from an EMBL/GenBank/DDBJ whole genome shotgun (WGS) entry which is preliminary data.</text>
</comment>
<dbReference type="STRING" id="202956.BJN41_12180"/>
<dbReference type="Proteomes" id="UP000186931">
    <property type="component" value="Unassembled WGS sequence"/>
</dbReference>
<organism evidence="1 2">
    <name type="scientific">Acinetobacter towneri</name>
    <dbReference type="NCBI Taxonomy" id="202956"/>
    <lineage>
        <taxon>Bacteria</taxon>
        <taxon>Pseudomonadati</taxon>
        <taxon>Pseudomonadota</taxon>
        <taxon>Gammaproteobacteria</taxon>
        <taxon>Moraxellales</taxon>
        <taxon>Moraxellaceae</taxon>
        <taxon>Acinetobacter</taxon>
    </lineage>
</organism>
<evidence type="ECO:0000313" key="1">
    <source>
        <dbReference type="EMBL" id="OFE42861.1"/>
    </source>
</evidence>
<dbReference type="EMBL" id="MKQS01000023">
    <property type="protein sequence ID" value="OFE42861.1"/>
    <property type="molecule type" value="Genomic_DNA"/>
</dbReference>
<dbReference type="Pfam" id="PF20375">
    <property type="entry name" value="DUF6670"/>
    <property type="match status" value="1"/>
</dbReference>
<name>A0A1E8DZL9_9GAMM</name>
<accession>A0A1E8DZL9</accession>
<dbReference type="AlphaFoldDB" id="A0A1E8DZL9"/>
<evidence type="ECO:0000313" key="2">
    <source>
        <dbReference type="Proteomes" id="UP000186931"/>
    </source>
</evidence>
<gene>
    <name evidence="1" type="ORF">BJN41_12180</name>
</gene>